<name>A0A4U0VGH7_9PEZI</name>
<feature type="non-terminal residue" evidence="2">
    <location>
        <position position="181"/>
    </location>
</feature>
<dbReference type="EMBL" id="NAJN01003492">
    <property type="protein sequence ID" value="TKA38824.1"/>
    <property type="molecule type" value="Genomic_DNA"/>
</dbReference>
<dbReference type="Proteomes" id="UP000308768">
    <property type="component" value="Unassembled WGS sequence"/>
</dbReference>
<evidence type="ECO:0008006" key="4">
    <source>
        <dbReference type="Google" id="ProtNLM"/>
    </source>
</evidence>
<keyword evidence="3" id="KW-1185">Reference proteome</keyword>
<gene>
    <name evidence="1" type="ORF">B0A49_13812</name>
    <name evidence="2" type="ORF">B0A49_13935</name>
</gene>
<dbReference type="EMBL" id="NAJN01002856">
    <property type="protein sequence ID" value="TKA47822.1"/>
    <property type="molecule type" value="Genomic_DNA"/>
</dbReference>
<evidence type="ECO:0000313" key="1">
    <source>
        <dbReference type="EMBL" id="TKA38824.1"/>
    </source>
</evidence>
<reference evidence="2 3" key="1">
    <citation type="submission" date="2017-03" db="EMBL/GenBank/DDBJ databases">
        <title>Genomes of endolithic fungi from Antarctica.</title>
        <authorList>
            <person name="Coleine C."/>
            <person name="Masonjones S."/>
            <person name="Stajich J.E."/>
        </authorList>
    </citation>
    <scope>NUCLEOTIDE SEQUENCE [LARGE SCALE GENOMIC DNA]</scope>
    <source>
        <strain evidence="2 3">CCFEE 5187</strain>
    </source>
</reference>
<proteinExistence type="predicted"/>
<dbReference type="OrthoDB" id="3909595at2759"/>
<dbReference type="AlphaFoldDB" id="A0A4U0VGH7"/>
<protein>
    <recommendedName>
        <fullName evidence="4">DUF4939 domain-containing protein</fullName>
    </recommendedName>
</protein>
<organism evidence="2 3">
    <name type="scientific">Cryomyces minteri</name>
    <dbReference type="NCBI Taxonomy" id="331657"/>
    <lineage>
        <taxon>Eukaryota</taxon>
        <taxon>Fungi</taxon>
        <taxon>Dikarya</taxon>
        <taxon>Ascomycota</taxon>
        <taxon>Pezizomycotina</taxon>
        <taxon>Dothideomycetes</taxon>
        <taxon>Dothideomycetes incertae sedis</taxon>
        <taxon>Cryomyces</taxon>
    </lineage>
</organism>
<evidence type="ECO:0000313" key="2">
    <source>
        <dbReference type="EMBL" id="TKA47822.1"/>
    </source>
</evidence>
<sequence length="181" mass="20540">MNTSNSDPAQNDSTNATDQIHDAAELAMKVSSNPEYWYNTFTEIHRQNEEYKASLARQAEELNHVERSYEIQCAIVAELRTQLEFERNRKSSSGRSNDKIQVDEFHGDRNKYTEFIANVRLKVANEPDTDVTYIMSRLKGSAFHQVLPHIKDGVSSITSVEALISILDSAYADPQKRVNAT</sequence>
<accession>A0A4U0VGH7</accession>
<evidence type="ECO:0000313" key="3">
    <source>
        <dbReference type="Proteomes" id="UP000308768"/>
    </source>
</evidence>
<comment type="caution">
    <text evidence="2">The sequence shown here is derived from an EMBL/GenBank/DDBJ whole genome shotgun (WGS) entry which is preliminary data.</text>
</comment>